<dbReference type="InterPro" id="IPR016181">
    <property type="entry name" value="Acyl_CoA_acyltransferase"/>
</dbReference>
<dbReference type="PANTHER" id="PTHR37817">
    <property type="entry name" value="N-ACETYLTRANSFERASE EIS"/>
    <property type="match status" value="1"/>
</dbReference>
<keyword evidence="2 3" id="KW-0012">Acyltransferase</keyword>
<dbReference type="SUPFAM" id="SSF55729">
    <property type="entry name" value="Acyl-CoA N-acyltransferases (Nat)"/>
    <property type="match status" value="1"/>
</dbReference>
<feature type="active site" description="Proton acceptor; via carboxylate" evidence="3">
    <location>
        <position position="447"/>
    </location>
</feature>
<dbReference type="Pfam" id="PF13527">
    <property type="entry name" value="Acetyltransf_9"/>
    <property type="match status" value="1"/>
</dbReference>
<dbReference type="InterPro" id="IPR036527">
    <property type="entry name" value="SCP2_sterol-bd_dom_sf"/>
</dbReference>
<evidence type="ECO:0000313" key="6">
    <source>
        <dbReference type="EMBL" id="NGN82565.1"/>
    </source>
</evidence>
<dbReference type="SUPFAM" id="SSF55718">
    <property type="entry name" value="SCP-like"/>
    <property type="match status" value="1"/>
</dbReference>
<keyword evidence="7" id="KW-1185">Reference proteome</keyword>
<dbReference type="InterPro" id="IPR025559">
    <property type="entry name" value="Eis_dom"/>
</dbReference>
<dbReference type="Gene3D" id="3.40.630.30">
    <property type="match status" value="2"/>
</dbReference>
<comment type="similarity">
    <text evidence="3">Belongs to the acetyltransferase Eis family.</text>
</comment>
<evidence type="ECO:0000256" key="2">
    <source>
        <dbReference type="ARBA" id="ARBA00023315"/>
    </source>
</evidence>
<protein>
    <submittedName>
        <fullName evidence="6">GNAT family N-acetyltransferase</fullName>
    </submittedName>
</protein>
<evidence type="ECO:0000259" key="5">
    <source>
        <dbReference type="Pfam" id="PF17668"/>
    </source>
</evidence>
<feature type="binding site" evidence="3">
    <location>
        <begin position="125"/>
        <end position="130"/>
    </location>
    <ligand>
        <name>acetyl-CoA</name>
        <dbReference type="ChEBI" id="CHEBI:57288"/>
    </ligand>
</feature>
<comment type="subunit">
    <text evidence="3">Homohexamer; trimer of dimers.</text>
</comment>
<feature type="active site" description="Proton donor" evidence="3">
    <location>
        <position position="158"/>
    </location>
</feature>
<reference evidence="6 7" key="1">
    <citation type="submission" date="2020-02" db="EMBL/GenBank/DDBJ databases">
        <title>Genome sequence of the type strain DSM 27180 of Arthrobacter silviterrae.</title>
        <authorList>
            <person name="Gao J."/>
            <person name="Sun J."/>
        </authorList>
    </citation>
    <scope>NUCLEOTIDE SEQUENCE [LARGE SCALE GENOMIC DNA]</scope>
    <source>
        <strain evidence="6 7">DSM 27180</strain>
    </source>
</reference>
<comment type="caution">
    <text evidence="6">The sequence shown here is derived from an EMBL/GenBank/DDBJ whole genome shotgun (WGS) entry which is preliminary data.</text>
</comment>
<sequence length="447" mass="48007">MSHEREIPGRNPRSFPYELRSFPVRLVDGVVPEEVAKWSQAVALGFYGDAPTGENLAKFAVLEQADGRMATGAYLKDAAAPAGAWGPEYPVATYAYHRKNLNVGGGTLLPVHQITAVTVRPSHRRRGILRAMISSDLAQAKAAGIPLAALTASEATIYGRFGFGVATHKCTVEVATRGGIAFHNPSAAAQGTVEVADPLVVRDLHHEIFARVHAATYGSIGRHDMYRLVASGQGNYASMTPVRNIRAALHYDDAGEIDGYVTYRPNEEAKPPTVEVVDLLAVGESAYLALWNYLGSLDLIERITWTMAPEVDPLEWAMAAKRDYNRTGTEDHLWLRILDTPAALAARHYLSDGSITVHVGDPLGHASGIFRIDVVHGMATVKRCPEDGSVEAELGLGVSELSSIYLGAVSARTLSAAGRVREDVPGAVARFDALFAPPGPAHSLTNF</sequence>
<dbReference type="Proteomes" id="UP000479226">
    <property type="component" value="Unassembled WGS sequence"/>
</dbReference>
<organism evidence="6 7">
    <name type="scientific">Arthrobacter silviterrae</name>
    <dbReference type="NCBI Taxonomy" id="2026658"/>
    <lineage>
        <taxon>Bacteria</taxon>
        <taxon>Bacillati</taxon>
        <taxon>Actinomycetota</taxon>
        <taxon>Actinomycetes</taxon>
        <taxon>Micrococcales</taxon>
        <taxon>Micrococcaceae</taxon>
        <taxon>Arthrobacter</taxon>
    </lineage>
</organism>
<dbReference type="EMBL" id="JAAKZI010000004">
    <property type="protein sequence ID" value="NGN82565.1"/>
    <property type="molecule type" value="Genomic_DNA"/>
</dbReference>
<evidence type="ECO:0000256" key="1">
    <source>
        <dbReference type="ARBA" id="ARBA00022679"/>
    </source>
</evidence>
<accession>A0ABX0DDR4</accession>
<proteinExistence type="inferred from homology"/>
<dbReference type="Pfam" id="PF17668">
    <property type="entry name" value="Acetyltransf_17"/>
    <property type="match status" value="1"/>
</dbReference>
<evidence type="ECO:0000313" key="7">
    <source>
        <dbReference type="Proteomes" id="UP000479226"/>
    </source>
</evidence>
<keyword evidence="1 3" id="KW-0808">Transferase</keyword>
<feature type="domain" description="Eis-like acetyltransferase" evidence="5">
    <location>
        <begin position="245"/>
        <end position="327"/>
    </location>
</feature>
<evidence type="ECO:0000259" key="4">
    <source>
        <dbReference type="Pfam" id="PF13530"/>
    </source>
</evidence>
<dbReference type="InterPro" id="IPR041380">
    <property type="entry name" value="Acetyltransf_17"/>
</dbReference>
<dbReference type="Pfam" id="PF13530">
    <property type="entry name" value="SCP2_2"/>
    <property type="match status" value="1"/>
</dbReference>
<feature type="domain" description="Enhanced intracellular survival protein" evidence="4">
    <location>
        <begin position="341"/>
        <end position="440"/>
    </location>
</feature>
<dbReference type="RefSeq" id="WP_165180665.1">
    <property type="nucleotide sequence ID" value="NZ_JAAKZI010000004.1"/>
</dbReference>
<evidence type="ECO:0000256" key="3">
    <source>
        <dbReference type="HAMAP-Rule" id="MF_01812"/>
    </source>
</evidence>
<feature type="binding site" evidence="3">
    <location>
        <begin position="117"/>
        <end position="119"/>
    </location>
    <ligand>
        <name>acetyl-CoA</name>
        <dbReference type="ChEBI" id="CHEBI:57288"/>
    </ligand>
</feature>
<dbReference type="HAMAP" id="MF_01812">
    <property type="entry name" value="Eis"/>
    <property type="match status" value="1"/>
</dbReference>
<dbReference type="PANTHER" id="PTHR37817:SF1">
    <property type="entry name" value="N-ACETYLTRANSFERASE EIS"/>
    <property type="match status" value="1"/>
</dbReference>
<feature type="binding site" evidence="3">
    <location>
        <begin position="153"/>
        <end position="154"/>
    </location>
    <ligand>
        <name>acetyl-CoA</name>
        <dbReference type="ChEBI" id="CHEBI:57288"/>
    </ligand>
</feature>
<dbReference type="Gene3D" id="3.30.1050.10">
    <property type="entry name" value="SCP2 sterol-binding domain"/>
    <property type="match status" value="1"/>
</dbReference>
<dbReference type="InterPro" id="IPR051554">
    <property type="entry name" value="Acetyltransferase_Eis"/>
</dbReference>
<name>A0ABX0DDR4_9MICC</name>
<dbReference type="InterPro" id="IPR022902">
    <property type="entry name" value="NAcTrfase_Eis"/>
</dbReference>
<gene>
    <name evidence="6" type="ORF">G6N77_03680</name>
</gene>